<dbReference type="Gene3D" id="1.10.260.40">
    <property type="entry name" value="lambda repressor-like DNA-binding domains"/>
    <property type="match status" value="1"/>
</dbReference>
<sequence length="95" mass="10226">MATETTRWDATEHLDSPEAIAAYIDAAMEDGDPALVSAVLGDVARAMGMTQIARETGMSRESLYRALSEERRPEFATVAKVMKALGLRLSAVPAN</sequence>
<dbReference type="PANTHER" id="PTHR40275">
    <property type="entry name" value="SSL7038 PROTEIN"/>
    <property type="match status" value="1"/>
</dbReference>
<keyword evidence="3" id="KW-1185">Reference proteome</keyword>
<dbReference type="InterPro" id="IPR014057">
    <property type="entry name" value="HI1420"/>
</dbReference>
<gene>
    <name evidence="2" type="ORF">C7I84_07840</name>
</gene>
<dbReference type="EMBL" id="PXYK01000006">
    <property type="protein sequence ID" value="PSJ62511.1"/>
    <property type="molecule type" value="Genomic_DNA"/>
</dbReference>
<dbReference type="OrthoDB" id="9798416at2"/>
<accession>A0A2P7SJI1</accession>
<dbReference type="PANTHER" id="PTHR40275:SF1">
    <property type="entry name" value="SSL7038 PROTEIN"/>
    <property type="match status" value="1"/>
</dbReference>
<dbReference type="CDD" id="cd00093">
    <property type="entry name" value="HTH_XRE"/>
    <property type="match status" value="1"/>
</dbReference>
<proteinExistence type="predicted"/>
<dbReference type="Pfam" id="PF21716">
    <property type="entry name" value="dnstrm_HI1420"/>
    <property type="match status" value="1"/>
</dbReference>
<organism evidence="2 3">
    <name type="scientific">Kumtagia ephedrae</name>
    <dbReference type="NCBI Taxonomy" id="2116701"/>
    <lineage>
        <taxon>Bacteria</taxon>
        <taxon>Pseudomonadati</taxon>
        <taxon>Pseudomonadota</taxon>
        <taxon>Alphaproteobacteria</taxon>
        <taxon>Hyphomicrobiales</taxon>
        <taxon>Phyllobacteriaceae</taxon>
        <taxon>Kumtagia</taxon>
    </lineage>
</organism>
<dbReference type="RefSeq" id="WP_106771613.1">
    <property type="nucleotide sequence ID" value="NZ_PXYK01000006.1"/>
</dbReference>
<dbReference type="AlphaFoldDB" id="A0A2P7SJI1"/>
<dbReference type="NCBIfam" id="TIGR02684">
    <property type="entry name" value="dnstrm_HI1420"/>
    <property type="match status" value="1"/>
</dbReference>
<dbReference type="PROSITE" id="PS50943">
    <property type="entry name" value="HTH_CROC1"/>
    <property type="match status" value="1"/>
</dbReference>
<evidence type="ECO:0000259" key="1">
    <source>
        <dbReference type="PROSITE" id="PS50943"/>
    </source>
</evidence>
<evidence type="ECO:0000313" key="2">
    <source>
        <dbReference type="EMBL" id="PSJ62511.1"/>
    </source>
</evidence>
<protein>
    <submittedName>
        <fullName evidence="2">Putative addiction module antidote protein</fullName>
    </submittedName>
</protein>
<name>A0A2P7SJI1_9HYPH</name>
<reference evidence="2 3" key="1">
    <citation type="submission" date="2018-03" db="EMBL/GenBank/DDBJ databases">
        <title>The draft genome of Mesorhizobium sp. 6GN-30.</title>
        <authorList>
            <person name="Liu L."/>
            <person name="Li L."/>
            <person name="Wang T."/>
            <person name="Zhang X."/>
            <person name="Liang L."/>
        </authorList>
    </citation>
    <scope>NUCLEOTIDE SEQUENCE [LARGE SCALE GENOMIC DNA]</scope>
    <source>
        <strain evidence="2 3">6GN30</strain>
    </source>
</reference>
<dbReference type="InterPro" id="IPR010982">
    <property type="entry name" value="Lambda_DNA-bd_dom_sf"/>
</dbReference>
<dbReference type="GO" id="GO:0003677">
    <property type="term" value="F:DNA binding"/>
    <property type="evidence" value="ECO:0007669"/>
    <property type="project" value="InterPro"/>
</dbReference>
<feature type="domain" description="HTH cro/C1-type" evidence="1">
    <location>
        <begin position="49"/>
        <end position="92"/>
    </location>
</feature>
<dbReference type="SUPFAM" id="SSF47413">
    <property type="entry name" value="lambda repressor-like DNA-binding domains"/>
    <property type="match status" value="1"/>
</dbReference>
<dbReference type="Proteomes" id="UP000241229">
    <property type="component" value="Unassembled WGS sequence"/>
</dbReference>
<evidence type="ECO:0000313" key="3">
    <source>
        <dbReference type="Proteomes" id="UP000241229"/>
    </source>
</evidence>
<comment type="caution">
    <text evidence="2">The sequence shown here is derived from an EMBL/GenBank/DDBJ whole genome shotgun (WGS) entry which is preliminary data.</text>
</comment>
<dbReference type="InterPro" id="IPR001387">
    <property type="entry name" value="Cro/C1-type_HTH"/>
</dbReference>